<comment type="caution">
    <text evidence="1">The sequence shown here is derived from an EMBL/GenBank/DDBJ whole genome shotgun (WGS) entry which is preliminary data.</text>
</comment>
<proteinExistence type="predicted"/>
<accession>A0A0F9RC23</accession>
<dbReference type="EMBL" id="LAZR01003037">
    <property type="protein sequence ID" value="KKN22696.1"/>
    <property type="molecule type" value="Genomic_DNA"/>
</dbReference>
<evidence type="ECO:0000313" key="1">
    <source>
        <dbReference type="EMBL" id="KKN22696.1"/>
    </source>
</evidence>
<name>A0A0F9RC23_9ZZZZ</name>
<gene>
    <name evidence="1" type="ORF">LCGC14_0912500</name>
</gene>
<dbReference type="AlphaFoldDB" id="A0A0F9RC23"/>
<organism evidence="1">
    <name type="scientific">marine sediment metagenome</name>
    <dbReference type="NCBI Taxonomy" id="412755"/>
    <lineage>
        <taxon>unclassified sequences</taxon>
        <taxon>metagenomes</taxon>
        <taxon>ecological metagenomes</taxon>
    </lineage>
</organism>
<reference evidence="1" key="1">
    <citation type="journal article" date="2015" name="Nature">
        <title>Complex archaea that bridge the gap between prokaryotes and eukaryotes.</title>
        <authorList>
            <person name="Spang A."/>
            <person name="Saw J.H."/>
            <person name="Jorgensen S.L."/>
            <person name="Zaremba-Niedzwiedzka K."/>
            <person name="Martijn J."/>
            <person name="Lind A.E."/>
            <person name="van Eijk R."/>
            <person name="Schleper C."/>
            <person name="Guy L."/>
            <person name="Ettema T.J."/>
        </authorList>
    </citation>
    <scope>NUCLEOTIDE SEQUENCE</scope>
</reference>
<protein>
    <submittedName>
        <fullName evidence="1">Uncharacterized protein</fullName>
    </submittedName>
</protein>
<sequence length="50" mass="6010">MKIKKKTNKYTTIKEHEEIKKARDQSMQFELTPSALNHWEKNAKEKKAHI</sequence>